<keyword evidence="3" id="KW-1185">Reference proteome</keyword>
<organism evidence="2 3">
    <name type="scientific">Cohnella nanjingensis</name>
    <dbReference type="NCBI Taxonomy" id="1387779"/>
    <lineage>
        <taxon>Bacteria</taxon>
        <taxon>Bacillati</taxon>
        <taxon>Bacillota</taxon>
        <taxon>Bacilli</taxon>
        <taxon>Bacillales</taxon>
        <taxon>Paenibacillaceae</taxon>
        <taxon>Cohnella</taxon>
    </lineage>
</organism>
<accession>A0A7X0RLS0</accession>
<keyword evidence="1" id="KW-0175">Coiled coil</keyword>
<dbReference type="RefSeq" id="WP_185141078.1">
    <property type="nucleotide sequence ID" value="NZ_JACJVP010000003.1"/>
</dbReference>
<evidence type="ECO:0000313" key="3">
    <source>
        <dbReference type="Proteomes" id="UP000547209"/>
    </source>
</evidence>
<gene>
    <name evidence="2" type="ORF">H7C19_02900</name>
</gene>
<comment type="caution">
    <text evidence="2">The sequence shown here is derived from an EMBL/GenBank/DDBJ whole genome shotgun (WGS) entry which is preliminary data.</text>
</comment>
<dbReference type="AlphaFoldDB" id="A0A7X0RLS0"/>
<dbReference type="EMBL" id="JACJVP010000003">
    <property type="protein sequence ID" value="MBB6669628.1"/>
    <property type="molecule type" value="Genomic_DNA"/>
</dbReference>
<reference evidence="2 3" key="1">
    <citation type="submission" date="2020-08" db="EMBL/GenBank/DDBJ databases">
        <title>Cohnella phylogeny.</title>
        <authorList>
            <person name="Dunlap C."/>
        </authorList>
    </citation>
    <scope>NUCLEOTIDE SEQUENCE [LARGE SCALE GENOMIC DNA]</scope>
    <source>
        <strain evidence="2 3">DSM 28246</strain>
    </source>
</reference>
<evidence type="ECO:0000313" key="2">
    <source>
        <dbReference type="EMBL" id="MBB6669628.1"/>
    </source>
</evidence>
<feature type="coiled-coil region" evidence="1">
    <location>
        <begin position="1"/>
        <end position="28"/>
    </location>
</feature>
<dbReference type="Proteomes" id="UP000547209">
    <property type="component" value="Unassembled WGS sequence"/>
</dbReference>
<protein>
    <submittedName>
        <fullName evidence="2">Uncharacterized protein</fullName>
    </submittedName>
</protein>
<proteinExistence type="predicted"/>
<name>A0A7X0RLS0_9BACL</name>
<evidence type="ECO:0000256" key="1">
    <source>
        <dbReference type="SAM" id="Coils"/>
    </source>
</evidence>
<sequence>MDKKVERYYELKQQQRELERELGELRLQLIAHAESNGLKGWENGEYRVKIIAQERREYDDHKLYEALPDASLWRLLSSADAAKIAGLVKLEILSEASLRNTYAVKQVSALQVEKK</sequence>